<dbReference type="SUPFAM" id="SSF56935">
    <property type="entry name" value="Porins"/>
    <property type="match status" value="1"/>
</dbReference>
<evidence type="ECO:0000256" key="8">
    <source>
        <dbReference type="ARBA" id="ARBA00023170"/>
    </source>
</evidence>
<comment type="similarity">
    <text evidence="2 10 11">Belongs to the TonB-dependent receptor family.</text>
</comment>
<dbReference type="PANTHER" id="PTHR47234:SF2">
    <property type="entry name" value="TONB-DEPENDENT RECEPTOR"/>
    <property type="match status" value="1"/>
</dbReference>
<organism evidence="16 17">
    <name type="scientific">Janthinobacterium fluminis</name>
    <dbReference type="NCBI Taxonomy" id="2987524"/>
    <lineage>
        <taxon>Bacteria</taxon>
        <taxon>Pseudomonadati</taxon>
        <taxon>Pseudomonadota</taxon>
        <taxon>Betaproteobacteria</taxon>
        <taxon>Burkholderiales</taxon>
        <taxon>Oxalobacteraceae</taxon>
        <taxon>Janthinobacterium</taxon>
    </lineage>
</organism>
<reference evidence="16 17" key="1">
    <citation type="submission" date="2022-10" db="EMBL/GenBank/DDBJ databases">
        <title>Janthinobacterium sp. hw3 Genome sequencing.</title>
        <authorList>
            <person name="Park S."/>
        </authorList>
    </citation>
    <scope>NUCLEOTIDE SEQUENCE [LARGE SCALE GENOMIC DNA]</scope>
    <source>
        <strain evidence="17">hw3</strain>
    </source>
</reference>
<evidence type="ECO:0000256" key="2">
    <source>
        <dbReference type="ARBA" id="ARBA00009810"/>
    </source>
</evidence>
<evidence type="ECO:0000313" key="17">
    <source>
        <dbReference type="Proteomes" id="UP001221208"/>
    </source>
</evidence>
<accession>A0ABT5K046</accession>
<evidence type="ECO:0000256" key="1">
    <source>
        <dbReference type="ARBA" id="ARBA00004571"/>
    </source>
</evidence>
<keyword evidence="3 10" id="KW-0813">Transport</keyword>
<keyword evidence="13" id="KW-0732">Signal</keyword>
<dbReference type="EMBL" id="JAQQXR010000004">
    <property type="protein sequence ID" value="MDC8758348.1"/>
    <property type="molecule type" value="Genomic_DNA"/>
</dbReference>
<comment type="subcellular location">
    <subcellularLocation>
        <location evidence="1 10">Cell outer membrane</location>
        <topology evidence="1 10">Multi-pass membrane protein</topology>
    </subcellularLocation>
</comment>
<dbReference type="PANTHER" id="PTHR47234">
    <property type="match status" value="1"/>
</dbReference>
<dbReference type="Gene3D" id="2.40.170.20">
    <property type="entry name" value="TonB-dependent receptor, beta-barrel domain"/>
    <property type="match status" value="1"/>
</dbReference>
<dbReference type="Pfam" id="PF00593">
    <property type="entry name" value="TonB_dep_Rec_b-barrel"/>
    <property type="match status" value="1"/>
</dbReference>
<dbReference type="InterPro" id="IPR000531">
    <property type="entry name" value="Beta-barrel_TonB"/>
</dbReference>
<keyword evidence="17" id="KW-1185">Reference proteome</keyword>
<feature type="domain" description="TonB-dependent receptor plug" evidence="15">
    <location>
        <begin position="63"/>
        <end position="180"/>
    </location>
</feature>
<dbReference type="CDD" id="cd01347">
    <property type="entry name" value="ligand_gated_channel"/>
    <property type="match status" value="1"/>
</dbReference>
<keyword evidence="6 11" id="KW-0798">TonB box</keyword>
<dbReference type="PROSITE" id="PS52016">
    <property type="entry name" value="TONB_DEPENDENT_REC_3"/>
    <property type="match status" value="1"/>
</dbReference>
<dbReference type="InterPro" id="IPR039426">
    <property type="entry name" value="TonB-dep_rcpt-like"/>
</dbReference>
<protein>
    <submittedName>
        <fullName evidence="16">TonB-dependent receptor</fullName>
    </submittedName>
</protein>
<evidence type="ECO:0000313" key="16">
    <source>
        <dbReference type="EMBL" id="MDC8758348.1"/>
    </source>
</evidence>
<evidence type="ECO:0000256" key="13">
    <source>
        <dbReference type="SAM" id="SignalP"/>
    </source>
</evidence>
<evidence type="ECO:0000256" key="9">
    <source>
        <dbReference type="ARBA" id="ARBA00023237"/>
    </source>
</evidence>
<feature type="chain" id="PRO_5047255773" evidence="13">
    <location>
        <begin position="40"/>
        <end position="963"/>
    </location>
</feature>
<evidence type="ECO:0000256" key="6">
    <source>
        <dbReference type="ARBA" id="ARBA00023077"/>
    </source>
</evidence>
<keyword evidence="9 10" id="KW-0998">Cell outer membrane</keyword>
<evidence type="ECO:0000256" key="11">
    <source>
        <dbReference type="RuleBase" id="RU003357"/>
    </source>
</evidence>
<feature type="domain" description="TonB-dependent receptor-like beta-barrel" evidence="14">
    <location>
        <begin position="401"/>
        <end position="921"/>
    </location>
</feature>
<dbReference type="Proteomes" id="UP001221208">
    <property type="component" value="Unassembled WGS sequence"/>
</dbReference>
<dbReference type="InterPro" id="IPR036942">
    <property type="entry name" value="Beta-barrel_TonB_sf"/>
</dbReference>
<comment type="caution">
    <text evidence="16">The sequence shown here is derived from an EMBL/GenBank/DDBJ whole genome shotgun (WGS) entry which is preliminary data.</text>
</comment>
<evidence type="ECO:0000259" key="14">
    <source>
        <dbReference type="Pfam" id="PF00593"/>
    </source>
</evidence>
<keyword evidence="5 10" id="KW-0812">Transmembrane</keyword>
<keyword evidence="4 10" id="KW-1134">Transmembrane beta strand</keyword>
<dbReference type="InterPro" id="IPR037066">
    <property type="entry name" value="Plug_dom_sf"/>
</dbReference>
<dbReference type="InterPro" id="IPR012910">
    <property type="entry name" value="Plug_dom"/>
</dbReference>
<feature type="signal peptide" evidence="13">
    <location>
        <begin position="1"/>
        <end position="39"/>
    </location>
</feature>
<proteinExistence type="inferred from homology"/>
<keyword evidence="8 16" id="KW-0675">Receptor</keyword>
<name>A0ABT5K046_9BURK</name>
<keyword evidence="7 10" id="KW-0472">Membrane</keyword>
<evidence type="ECO:0000256" key="3">
    <source>
        <dbReference type="ARBA" id="ARBA00022448"/>
    </source>
</evidence>
<dbReference type="RefSeq" id="WP_273671023.1">
    <property type="nucleotide sequence ID" value="NZ_JAQQXR010000004.1"/>
</dbReference>
<feature type="region of interest" description="Disordered" evidence="12">
    <location>
        <begin position="816"/>
        <end position="835"/>
    </location>
</feature>
<dbReference type="Gene3D" id="2.170.130.10">
    <property type="entry name" value="TonB-dependent receptor, plug domain"/>
    <property type="match status" value="1"/>
</dbReference>
<evidence type="ECO:0000256" key="5">
    <source>
        <dbReference type="ARBA" id="ARBA00022692"/>
    </source>
</evidence>
<evidence type="ECO:0000256" key="7">
    <source>
        <dbReference type="ARBA" id="ARBA00023136"/>
    </source>
</evidence>
<gene>
    <name evidence="16" type="ORF">OIK44_12205</name>
</gene>
<dbReference type="Pfam" id="PF07715">
    <property type="entry name" value="Plug"/>
    <property type="match status" value="1"/>
</dbReference>
<evidence type="ECO:0000256" key="10">
    <source>
        <dbReference type="PROSITE-ProRule" id="PRU01360"/>
    </source>
</evidence>
<sequence length="963" mass="103028">MNVVFKEFNKLKSKTMPQAIRLAFCTAVAVPLAMPTAQAQQEGSDSVMQRVEITGSNIRRTDKETPSPVQILTVQELKASGYTTVSEVLRNITANGAGTLSQSFSGAFSGGASGISLRGLTVGATLVLIDGHRMAPYALSDDGQRSFVDISQIPFEAIERIEVLKDGASSIYGSDAMAGVVNVILKKRYAGAEISAEGGTSGHSDGKTAHLSGIYGWGDLEKDGRNAYIALEYRKQNKILLRDRKGDFTRTDWSTYRYGPGNALMGNNLTRGVPNDANGGLPGSSTGYLRDMIGSNQLTFLPGCTGAQMLASQCTYRDEDLEIQPETKNLNLMASYTQKLGEHWEMNLKGSVFQSDASQVGSHSASRGLSALAFGPNMLPRLRPDNAPVAITVPATYPGNTTGTRQYLHYNFPELGGRRSQIDAQTVRLVAELNGSWSGWDINASIGHTENTVKQTNDGYFNIENLQAAFNDPLHPYRVGAAASGNTAEQRAFIAPTQRAKAKDILQFVNLRGSRELLQLDGGPLAIGIGTEFTHRELDARAPEGVANGSQVGNTAWAIGKQNISAAYLELVAPVLKTLELDAAVRFDKVSGSSRSTTPKLGFKFSPLKEVALRGTYAEGFRAPNPAESGNTGSYFFASASRDPILCANDGPKDSDPATIPGNYPQQCAVQVGGVQLPGKDLKPEKSKSYTLGLILEPFKNFSASIDYYNIRVNNQIISANSDPNYDAAPFVVRGTPTSQPFVLPDGSIGTATPAIGDRIFSPYPYENALFTKTSGIDLDARWSFSLPNAAKVTAELNHTHMLSYKQGTAGGAAIELAGTHGPSGTSGDTGNPRDRAQIKLSYEQGPVKVSGTVNWVSSYSVVDPSTTSALTCDAAITNGSGAFNTAPAEFCSVKHFTTLDLFAKYQYSKQLSFHAAILNVFDAKPPLDFQTYGGAASSFYNPALHQAGAVGRFFNVGATYKF</sequence>
<evidence type="ECO:0000259" key="15">
    <source>
        <dbReference type="Pfam" id="PF07715"/>
    </source>
</evidence>
<evidence type="ECO:0000256" key="4">
    <source>
        <dbReference type="ARBA" id="ARBA00022452"/>
    </source>
</evidence>
<evidence type="ECO:0000256" key="12">
    <source>
        <dbReference type="SAM" id="MobiDB-lite"/>
    </source>
</evidence>